<comment type="caution">
    <text evidence="2">The sequence shown here is derived from an EMBL/GenBank/DDBJ whole genome shotgun (WGS) entry which is preliminary data.</text>
</comment>
<dbReference type="Proteomes" id="UP001147747">
    <property type="component" value="Unassembled WGS sequence"/>
</dbReference>
<gene>
    <name evidence="2" type="ORF">N7509_009694</name>
</gene>
<reference evidence="2" key="1">
    <citation type="submission" date="2022-12" db="EMBL/GenBank/DDBJ databases">
        <authorList>
            <person name="Petersen C."/>
        </authorList>
    </citation>
    <scope>NUCLEOTIDE SEQUENCE</scope>
    <source>
        <strain evidence="2">IBT 29677</strain>
    </source>
</reference>
<dbReference type="AlphaFoldDB" id="A0A9X0B3U9"/>
<protein>
    <submittedName>
        <fullName evidence="2">Uncharacterized protein</fullName>
    </submittedName>
</protein>
<feature type="region of interest" description="Disordered" evidence="1">
    <location>
        <begin position="243"/>
        <end position="270"/>
    </location>
</feature>
<sequence length="270" mass="29673">MEQTNKQAILNACMTGNLETLQSHFLSQNIQPGSKVLWRETDQSLPPTWTLLTAAIKHDQATVVSYLLSIYTVGDISCEEIASAIIHHPNIEIMHFLYSHSPDIVNLEMDPHRTFLTEACRGPQGSVSSDSKNESALLLLHFLLDHGADPREGGLGASGALLPALESAQPLEIIEKILRCGASVNVLVFWTAVRMERVDALRTFFGKGLFSSVLSSGKMLEIARESKDAEIISLVEKGCLEMERSQQGTDGNAETGRSKSWWKLGGRADR</sequence>
<dbReference type="Gene3D" id="1.25.40.20">
    <property type="entry name" value="Ankyrin repeat-containing domain"/>
    <property type="match status" value="1"/>
</dbReference>
<evidence type="ECO:0000313" key="2">
    <source>
        <dbReference type="EMBL" id="KAJ5387153.1"/>
    </source>
</evidence>
<organism evidence="2 3">
    <name type="scientific">Penicillium cosmopolitanum</name>
    <dbReference type="NCBI Taxonomy" id="1131564"/>
    <lineage>
        <taxon>Eukaryota</taxon>
        <taxon>Fungi</taxon>
        <taxon>Dikarya</taxon>
        <taxon>Ascomycota</taxon>
        <taxon>Pezizomycotina</taxon>
        <taxon>Eurotiomycetes</taxon>
        <taxon>Eurotiomycetidae</taxon>
        <taxon>Eurotiales</taxon>
        <taxon>Aspergillaceae</taxon>
        <taxon>Penicillium</taxon>
    </lineage>
</organism>
<dbReference type="EMBL" id="JAPZBU010000009">
    <property type="protein sequence ID" value="KAJ5387153.1"/>
    <property type="molecule type" value="Genomic_DNA"/>
</dbReference>
<proteinExistence type="predicted"/>
<dbReference type="SUPFAM" id="SSF48403">
    <property type="entry name" value="Ankyrin repeat"/>
    <property type="match status" value="1"/>
</dbReference>
<dbReference type="InterPro" id="IPR036770">
    <property type="entry name" value="Ankyrin_rpt-contain_sf"/>
</dbReference>
<reference evidence="2" key="2">
    <citation type="journal article" date="2023" name="IMA Fungus">
        <title>Comparative genomic study of the Penicillium genus elucidates a diverse pangenome and 15 lateral gene transfer events.</title>
        <authorList>
            <person name="Petersen C."/>
            <person name="Sorensen T."/>
            <person name="Nielsen M.R."/>
            <person name="Sondergaard T.E."/>
            <person name="Sorensen J.L."/>
            <person name="Fitzpatrick D.A."/>
            <person name="Frisvad J.C."/>
            <person name="Nielsen K.L."/>
        </authorList>
    </citation>
    <scope>NUCLEOTIDE SEQUENCE</scope>
    <source>
        <strain evidence="2">IBT 29677</strain>
    </source>
</reference>
<accession>A0A9X0B3U9</accession>
<keyword evidence="3" id="KW-1185">Reference proteome</keyword>
<evidence type="ECO:0000256" key="1">
    <source>
        <dbReference type="SAM" id="MobiDB-lite"/>
    </source>
</evidence>
<name>A0A9X0B3U9_9EURO</name>
<dbReference type="OrthoDB" id="5391533at2759"/>
<dbReference type="RefSeq" id="XP_056484951.1">
    <property type="nucleotide sequence ID" value="XM_056634331.1"/>
</dbReference>
<dbReference type="GeneID" id="81373311"/>
<evidence type="ECO:0000313" key="3">
    <source>
        <dbReference type="Proteomes" id="UP001147747"/>
    </source>
</evidence>